<dbReference type="EMBL" id="LUGH01000046">
    <property type="protein sequence ID" value="OBZ90495.1"/>
    <property type="molecule type" value="Genomic_DNA"/>
</dbReference>
<feature type="compositionally biased region" description="Low complexity" evidence="1">
    <location>
        <begin position="154"/>
        <end position="163"/>
    </location>
</feature>
<protein>
    <submittedName>
        <fullName evidence="3">Uncharacterized protein</fullName>
    </submittedName>
</protein>
<comment type="caution">
    <text evidence="3">The sequence shown here is derived from an EMBL/GenBank/DDBJ whole genome shotgun (WGS) entry which is preliminary data.</text>
</comment>
<feature type="signal peptide" evidence="2">
    <location>
        <begin position="1"/>
        <end position="16"/>
    </location>
</feature>
<dbReference type="InParanoid" id="A0A1C7NN28"/>
<organism evidence="3 4">
    <name type="scientific">Choanephora cucurbitarum</name>
    <dbReference type="NCBI Taxonomy" id="101091"/>
    <lineage>
        <taxon>Eukaryota</taxon>
        <taxon>Fungi</taxon>
        <taxon>Fungi incertae sedis</taxon>
        <taxon>Mucoromycota</taxon>
        <taxon>Mucoromycotina</taxon>
        <taxon>Mucoromycetes</taxon>
        <taxon>Mucorales</taxon>
        <taxon>Mucorineae</taxon>
        <taxon>Choanephoraceae</taxon>
        <taxon>Choanephoroideae</taxon>
        <taxon>Choanephora</taxon>
    </lineage>
</organism>
<gene>
    <name evidence="3" type="ORF">A0J61_01452</name>
</gene>
<keyword evidence="2" id="KW-0732">Signal</keyword>
<evidence type="ECO:0000256" key="2">
    <source>
        <dbReference type="SAM" id="SignalP"/>
    </source>
</evidence>
<name>A0A1C7NN28_9FUNG</name>
<feature type="region of interest" description="Disordered" evidence="1">
    <location>
        <begin position="151"/>
        <end position="173"/>
    </location>
</feature>
<dbReference type="AlphaFoldDB" id="A0A1C7NN28"/>
<evidence type="ECO:0000256" key="1">
    <source>
        <dbReference type="SAM" id="MobiDB-lite"/>
    </source>
</evidence>
<feature type="chain" id="PRO_5008889801" evidence="2">
    <location>
        <begin position="17"/>
        <end position="282"/>
    </location>
</feature>
<proteinExistence type="predicted"/>
<dbReference type="Proteomes" id="UP000093000">
    <property type="component" value="Unassembled WGS sequence"/>
</dbReference>
<evidence type="ECO:0000313" key="4">
    <source>
        <dbReference type="Proteomes" id="UP000093000"/>
    </source>
</evidence>
<keyword evidence="4" id="KW-1185">Reference proteome</keyword>
<evidence type="ECO:0000313" key="3">
    <source>
        <dbReference type="EMBL" id="OBZ90495.1"/>
    </source>
</evidence>
<accession>A0A1C7NN28</accession>
<reference evidence="3 4" key="1">
    <citation type="submission" date="2016-03" db="EMBL/GenBank/DDBJ databases">
        <title>Choanephora cucurbitarum.</title>
        <authorList>
            <person name="Min B."/>
            <person name="Park H."/>
            <person name="Park J.-H."/>
            <person name="Shin H.-D."/>
            <person name="Choi I.-G."/>
        </authorList>
    </citation>
    <scope>NUCLEOTIDE SEQUENCE [LARGE SCALE GENOMIC DNA]</scope>
    <source>
        <strain evidence="3 4">KUS-F28377</strain>
    </source>
</reference>
<sequence length="282" mass="30914">MKFITSALLAISAVSAAIIAPRQDASQDQTQQIASQYPEGTNAGLVNGTWYVTGVTDDLWDMYEKLAQTMNIQLGCLQLNNTATSATSFDGLLSAFLTHTNNANVGVNASLAGAFMLQAPDTNTNTSDRTLLWDVYGSSVYVNKDQWNQFTSEGQQQQQQDGQQGDKDVGSTTIPGFQPFQATVYSKLIDSNAQPGTNDSTNFDTVFLWSSQMRFLNPNEYQKRAGEVFGVILSRDTYLEGDKFNQTVALLPEAIAANNISIVQLNDTCRTDNNDNNNQQQQ</sequence>
<dbReference type="OrthoDB" id="2278190at2759"/>